<protein>
    <recommendedName>
        <fullName evidence="4">Cell envelope biogenesis protein TolA</fullName>
    </recommendedName>
</protein>
<sequence>MADEKKELALVTLPVEKADLEVALLNDKFIDELIDNVRKTAGSVVGDLKTAKGRGVYITMADQVRKSKAAFEVRAKELVAELKARPALIDANRKKFRDELDNIAVAIRKPVTDWESEQERIRQEEEAKAEAERYSKMRDDADKDNAAFDLAKAKELALQIEVAHATALLDDYERDRTLAEQKSEAERLRIAHEEELKRLAVEQAKRDADEKIQLEREEAAHRESVLKARAEQAERDRIAAEQKAEQDKKDAAAKAEREKQEAIAAEQRKAQETADRIQREDQQKEEARLAEEKRVADEAAARAKDVEHRRTINRQAVADLIANGLPEDCAQKCVAAIAKNLISSVCITY</sequence>
<name>A0ABM6UST6_9GAMM</name>
<evidence type="ECO:0000313" key="2">
    <source>
        <dbReference type="EMBL" id="AVX37790.1"/>
    </source>
</evidence>
<proteinExistence type="predicted"/>
<accession>A0ABM6UST6</accession>
<organism evidence="2 3">
    <name type="scientific">Yersinia massiliensis</name>
    <dbReference type="NCBI Taxonomy" id="419257"/>
    <lineage>
        <taxon>Bacteria</taxon>
        <taxon>Pseudomonadati</taxon>
        <taxon>Pseudomonadota</taxon>
        <taxon>Gammaproteobacteria</taxon>
        <taxon>Enterobacterales</taxon>
        <taxon>Yersiniaceae</taxon>
        <taxon>Yersinia</taxon>
    </lineage>
</organism>
<gene>
    <name evidence="2" type="ORF">DA391_09025</name>
</gene>
<keyword evidence="3" id="KW-1185">Reference proteome</keyword>
<dbReference type="EMBL" id="CP028487">
    <property type="protein sequence ID" value="AVX37790.1"/>
    <property type="molecule type" value="Genomic_DNA"/>
</dbReference>
<evidence type="ECO:0008006" key="4">
    <source>
        <dbReference type="Google" id="ProtNLM"/>
    </source>
</evidence>
<dbReference type="RefSeq" id="WP_108087568.1">
    <property type="nucleotide sequence ID" value="NZ_CABHYR010000049.1"/>
</dbReference>
<dbReference type="Proteomes" id="UP000240908">
    <property type="component" value="Chromosome"/>
</dbReference>
<reference evidence="3" key="1">
    <citation type="journal article" date="2018" name="Genome Announc.">
        <title>First complete genome sequence of Yersinia massiliensis.</title>
        <authorList>
            <person name="Thomas M.C."/>
            <person name="Arling V."/>
            <person name="Goji N."/>
            <person name="Janzen T.W."/>
            <person name="Duceppe M.-O."/>
            <person name="Mathews A."/>
            <person name="Carrillo C."/>
            <person name="Amoako K."/>
        </authorList>
    </citation>
    <scope>NUCLEOTIDE SEQUENCE [LARGE SCALE GENOMIC DNA]</scope>
    <source>
        <strain evidence="3">GTA</strain>
    </source>
</reference>
<evidence type="ECO:0000313" key="3">
    <source>
        <dbReference type="Proteomes" id="UP000240908"/>
    </source>
</evidence>
<feature type="region of interest" description="Disordered" evidence="1">
    <location>
        <begin position="216"/>
        <end position="293"/>
    </location>
</feature>
<evidence type="ECO:0000256" key="1">
    <source>
        <dbReference type="SAM" id="MobiDB-lite"/>
    </source>
</evidence>